<protein>
    <recommendedName>
        <fullName evidence="5">SAF domain-containing protein</fullName>
    </recommendedName>
</protein>
<sequence length="318" mass="32564">MRVTEQTPFRGPEAQRLADQVPSPGSPTGRKLPVAPRERRPALAALAILLIIGGALITTVLFIQSGDRVSAIAIGARVGAGQPIPVQALKEVQIAVTDVQYIPWSARTEVAQHFAAVDLVPGTLLNDEMVAVASSELRPGKAVVGLSLKAGQVPAGLRKGDRVQVIFVPGEDGTDSGGKVLSARALVNYVGGGQSGTGTGATTVSVIVDTEDTATIVAFASAGKIGLAYLPGLSADAATRPTAEPSAGQTDEPDGITTGEPDPNASKKPSTTPRASTRPSRTPTVRQPDRPTERPNSQRSAKPSVTPTAGSPTIDGQG</sequence>
<keyword evidence="2" id="KW-1133">Transmembrane helix</keyword>
<feature type="transmembrane region" description="Helical" evidence="2">
    <location>
        <begin position="42"/>
        <end position="63"/>
    </location>
</feature>
<accession>A0ABP7J004</accession>
<evidence type="ECO:0000313" key="4">
    <source>
        <dbReference type="Proteomes" id="UP001500888"/>
    </source>
</evidence>
<dbReference type="Proteomes" id="UP001500888">
    <property type="component" value="Unassembled WGS sequence"/>
</dbReference>
<keyword evidence="2" id="KW-0472">Membrane</keyword>
<organism evidence="3 4">
    <name type="scientific">Sphaerisporangium flaviroseum</name>
    <dbReference type="NCBI Taxonomy" id="509199"/>
    <lineage>
        <taxon>Bacteria</taxon>
        <taxon>Bacillati</taxon>
        <taxon>Actinomycetota</taxon>
        <taxon>Actinomycetes</taxon>
        <taxon>Streptosporangiales</taxon>
        <taxon>Streptosporangiaceae</taxon>
        <taxon>Sphaerisporangium</taxon>
    </lineage>
</organism>
<keyword evidence="2" id="KW-0812">Transmembrane</keyword>
<evidence type="ECO:0008006" key="5">
    <source>
        <dbReference type="Google" id="ProtNLM"/>
    </source>
</evidence>
<feature type="region of interest" description="Disordered" evidence="1">
    <location>
        <begin position="1"/>
        <end position="35"/>
    </location>
</feature>
<keyword evidence="4" id="KW-1185">Reference proteome</keyword>
<proteinExistence type="predicted"/>
<feature type="region of interest" description="Disordered" evidence="1">
    <location>
        <begin position="238"/>
        <end position="318"/>
    </location>
</feature>
<evidence type="ECO:0000256" key="2">
    <source>
        <dbReference type="SAM" id="Phobius"/>
    </source>
</evidence>
<reference evidence="4" key="1">
    <citation type="journal article" date="2019" name="Int. J. Syst. Evol. Microbiol.">
        <title>The Global Catalogue of Microorganisms (GCM) 10K type strain sequencing project: providing services to taxonomists for standard genome sequencing and annotation.</title>
        <authorList>
            <consortium name="The Broad Institute Genomics Platform"/>
            <consortium name="The Broad Institute Genome Sequencing Center for Infectious Disease"/>
            <person name="Wu L."/>
            <person name="Ma J."/>
        </authorList>
    </citation>
    <scope>NUCLEOTIDE SEQUENCE [LARGE SCALE GENOMIC DNA]</scope>
    <source>
        <strain evidence="4">JCM 16908</strain>
    </source>
</reference>
<evidence type="ECO:0000313" key="3">
    <source>
        <dbReference type="EMBL" id="GAA3831339.1"/>
    </source>
</evidence>
<evidence type="ECO:0000256" key="1">
    <source>
        <dbReference type="SAM" id="MobiDB-lite"/>
    </source>
</evidence>
<feature type="compositionally biased region" description="Low complexity" evidence="1">
    <location>
        <begin position="269"/>
        <end position="284"/>
    </location>
</feature>
<feature type="compositionally biased region" description="Polar residues" evidence="1">
    <location>
        <begin position="294"/>
        <end position="318"/>
    </location>
</feature>
<dbReference type="RefSeq" id="WP_344947783.1">
    <property type="nucleotide sequence ID" value="NZ_BAAAZR010000028.1"/>
</dbReference>
<dbReference type="EMBL" id="BAAAZR010000028">
    <property type="protein sequence ID" value="GAA3831339.1"/>
    <property type="molecule type" value="Genomic_DNA"/>
</dbReference>
<gene>
    <name evidence="3" type="ORF">GCM10022226_60510</name>
</gene>
<comment type="caution">
    <text evidence="3">The sequence shown here is derived from an EMBL/GenBank/DDBJ whole genome shotgun (WGS) entry which is preliminary data.</text>
</comment>
<name>A0ABP7J004_9ACTN</name>